<dbReference type="AlphaFoldDB" id="A0AAN7TZI3"/>
<evidence type="ECO:0000256" key="1">
    <source>
        <dbReference type="ARBA" id="ARBA00004141"/>
    </source>
</evidence>
<comment type="similarity">
    <text evidence="2">Belongs to the ATPase A chain family.</text>
</comment>
<reference evidence="13 14" key="1">
    <citation type="submission" date="2023-11" db="EMBL/GenBank/DDBJ databases">
        <title>Dfirmibasis_genome.</title>
        <authorList>
            <person name="Edelbroek B."/>
            <person name="Kjellin J."/>
            <person name="Jerlstrom-Hultqvist J."/>
            <person name="Soderbom F."/>
        </authorList>
    </citation>
    <scope>NUCLEOTIDE SEQUENCE [LARGE SCALE GENOMIC DNA]</scope>
    <source>
        <strain evidence="13 14">TNS-C-14</strain>
    </source>
</reference>
<geneLocation type="mitochondrion" evidence="13"/>
<evidence type="ECO:0000256" key="6">
    <source>
        <dbReference type="ARBA" id="ARBA00022781"/>
    </source>
</evidence>
<evidence type="ECO:0000256" key="9">
    <source>
        <dbReference type="ARBA" id="ARBA00023136"/>
    </source>
</evidence>
<comment type="caution">
    <text evidence="13">The sequence shown here is derived from an EMBL/GenBank/DDBJ whole genome shotgun (WGS) entry which is preliminary data.</text>
</comment>
<evidence type="ECO:0000256" key="8">
    <source>
        <dbReference type="ARBA" id="ARBA00023065"/>
    </source>
</evidence>
<evidence type="ECO:0000256" key="4">
    <source>
        <dbReference type="ARBA" id="ARBA00022547"/>
    </source>
</evidence>
<evidence type="ECO:0000256" key="11">
    <source>
        <dbReference type="RuleBase" id="RU004450"/>
    </source>
</evidence>
<evidence type="ECO:0000256" key="3">
    <source>
        <dbReference type="ARBA" id="ARBA00022448"/>
    </source>
</evidence>
<keyword evidence="3" id="KW-0813">Transport</keyword>
<feature type="transmembrane region" description="Helical" evidence="12">
    <location>
        <begin position="21"/>
        <end position="44"/>
    </location>
</feature>
<keyword evidence="6" id="KW-0375">Hydrogen ion transport</keyword>
<evidence type="ECO:0000256" key="2">
    <source>
        <dbReference type="ARBA" id="ARBA00006810"/>
    </source>
</evidence>
<keyword evidence="5 12" id="KW-0812">Transmembrane</keyword>
<dbReference type="GO" id="GO:0046933">
    <property type="term" value="F:proton-transporting ATP synthase activity, rotational mechanism"/>
    <property type="evidence" value="ECO:0007669"/>
    <property type="project" value="TreeGrafter"/>
</dbReference>
<dbReference type="Pfam" id="PF00119">
    <property type="entry name" value="ATP-synt_A"/>
    <property type="match status" value="1"/>
</dbReference>
<dbReference type="PROSITE" id="PS00449">
    <property type="entry name" value="ATPASE_A"/>
    <property type="match status" value="1"/>
</dbReference>
<dbReference type="NCBIfam" id="TIGR01131">
    <property type="entry name" value="ATP_synt_6_or_A"/>
    <property type="match status" value="1"/>
</dbReference>
<dbReference type="InterPro" id="IPR035908">
    <property type="entry name" value="F0_ATP_A_sf"/>
</dbReference>
<evidence type="ECO:0000256" key="5">
    <source>
        <dbReference type="ARBA" id="ARBA00022692"/>
    </source>
</evidence>
<keyword evidence="4" id="KW-0138">CF(0)</keyword>
<dbReference type="GO" id="GO:0045259">
    <property type="term" value="C:proton-transporting ATP synthase complex"/>
    <property type="evidence" value="ECO:0007669"/>
    <property type="project" value="UniProtKB-KW"/>
</dbReference>
<proteinExistence type="inferred from homology"/>
<dbReference type="Gene3D" id="1.20.120.220">
    <property type="entry name" value="ATP synthase, F0 complex, subunit A"/>
    <property type="match status" value="1"/>
</dbReference>
<evidence type="ECO:0000256" key="12">
    <source>
        <dbReference type="SAM" id="Phobius"/>
    </source>
</evidence>
<keyword evidence="10" id="KW-0066">ATP synthesis</keyword>
<keyword evidence="9 12" id="KW-0472">Membrane</keyword>
<dbReference type="CDD" id="cd00310">
    <property type="entry name" value="ATP-synt_Fo_a_6"/>
    <property type="match status" value="1"/>
</dbReference>
<dbReference type="PANTHER" id="PTHR11410">
    <property type="entry name" value="ATP SYNTHASE SUBUNIT A"/>
    <property type="match status" value="1"/>
</dbReference>
<evidence type="ECO:0000256" key="7">
    <source>
        <dbReference type="ARBA" id="ARBA00022989"/>
    </source>
</evidence>
<dbReference type="EMBL" id="JAVFKY010000009">
    <property type="protein sequence ID" value="KAK5574368.1"/>
    <property type="molecule type" value="Genomic_DNA"/>
</dbReference>
<feature type="transmembrane region" description="Helical" evidence="12">
    <location>
        <begin position="115"/>
        <end position="134"/>
    </location>
</feature>
<evidence type="ECO:0000256" key="10">
    <source>
        <dbReference type="ARBA" id="ARBA00023310"/>
    </source>
</evidence>
<evidence type="ECO:0000313" key="14">
    <source>
        <dbReference type="Proteomes" id="UP001344447"/>
    </source>
</evidence>
<dbReference type="InterPro" id="IPR045083">
    <property type="entry name" value="ATP_synth_F0_asu_bact/mt"/>
</dbReference>
<sequence>MMKSLFEQFEIDIYCIIITRFFDVSITTITVYLGCLMVIVIGMYKASLYRATLIGENNWQNVGEMIYEFIIDLIIEQVGKPGILFFPFILTLFLFVLTLNVMGLVPLSFTVTGQLLVTFTLAITIMIGITIWGFRIHGIKFLNMFVPSGIEPWLLPLLVFIEIMSYVLRPISLAVRLFANMLAGHLLIHIIGVAAIYLMQFYFIGILPWICVIAFMFLELGIAFLQAYVFVLLTLIYIANIINLH</sequence>
<comment type="subcellular location">
    <subcellularLocation>
        <location evidence="1">Membrane</location>
        <topology evidence="1">Multi-pass membrane protein</topology>
    </subcellularLocation>
    <subcellularLocation>
        <location evidence="11">Mitochondrion inner membrane</location>
        <topology evidence="11">Multi-pass membrane protein</topology>
    </subcellularLocation>
</comment>
<feature type="transmembrane region" description="Helical" evidence="12">
    <location>
        <begin position="83"/>
        <end position="103"/>
    </location>
</feature>
<feature type="transmembrane region" description="Helical" evidence="12">
    <location>
        <begin position="186"/>
        <end position="217"/>
    </location>
</feature>
<keyword evidence="14" id="KW-1185">Reference proteome</keyword>
<dbReference type="GO" id="GO:0005743">
    <property type="term" value="C:mitochondrial inner membrane"/>
    <property type="evidence" value="ECO:0007669"/>
    <property type="project" value="UniProtKB-SubCell"/>
</dbReference>
<gene>
    <name evidence="13" type="ORF">RB653_003305</name>
</gene>
<dbReference type="HAMAP" id="MF_01393">
    <property type="entry name" value="ATP_synth_a_bact"/>
    <property type="match status" value="1"/>
</dbReference>
<keyword evidence="7 12" id="KW-1133">Transmembrane helix</keyword>
<keyword evidence="13" id="KW-0496">Mitochondrion</keyword>
<dbReference type="SUPFAM" id="SSF81336">
    <property type="entry name" value="F1F0 ATP synthase subunit A"/>
    <property type="match status" value="1"/>
</dbReference>
<protein>
    <recommendedName>
        <fullName evidence="11">ATP synthase subunit a</fullName>
    </recommendedName>
</protein>
<organism evidence="13 14">
    <name type="scientific">Dictyostelium firmibasis</name>
    <dbReference type="NCBI Taxonomy" id="79012"/>
    <lineage>
        <taxon>Eukaryota</taxon>
        <taxon>Amoebozoa</taxon>
        <taxon>Evosea</taxon>
        <taxon>Eumycetozoa</taxon>
        <taxon>Dictyostelia</taxon>
        <taxon>Dictyosteliales</taxon>
        <taxon>Dictyosteliaceae</taxon>
        <taxon>Dictyostelium</taxon>
    </lineage>
</organism>
<dbReference type="PRINTS" id="PR00123">
    <property type="entry name" value="ATPASEA"/>
</dbReference>
<dbReference type="PANTHER" id="PTHR11410:SF0">
    <property type="entry name" value="ATP SYNTHASE SUBUNIT A"/>
    <property type="match status" value="1"/>
</dbReference>
<feature type="transmembrane region" description="Helical" evidence="12">
    <location>
        <begin position="223"/>
        <end position="242"/>
    </location>
</feature>
<dbReference type="Proteomes" id="UP001344447">
    <property type="component" value="Unassembled WGS sequence"/>
</dbReference>
<dbReference type="InterPro" id="IPR023011">
    <property type="entry name" value="ATP_synth_F0_asu_AS"/>
</dbReference>
<keyword evidence="8" id="KW-0406">Ion transport</keyword>
<dbReference type="InterPro" id="IPR000568">
    <property type="entry name" value="ATP_synth_F0_asu"/>
</dbReference>
<name>A0AAN7TZI3_9MYCE</name>
<feature type="transmembrane region" description="Helical" evidence="12">
    <location>
        <begin position="154"/>
        <end position="179"/>
    </location>
</feature>
<evidence type="ECO:0000313" key="13">
    <source>
        <dbReference type="EMBL" id="KAK5574368.1"/>
    </source>
</evidence>
<accession>A0AAN7TZI3</accession>